<evidence type="ECO:0000313" key="2">
    <source>
        <dbReference type="Proteomes" id="UP000054815"/>
    </source>
</evidence>
<dbReference type="AlphaFoldDB" id="A0A0V0XED2"/>
<dbReference type="Proteomes" id="UP000054815">
    <property type="component" value="Unassembled WGS sequence"/>
</dbReference>
<comment type="caution">
    <text evidence="1">The sequence shown here is derived from an EMBL/GenBank/DDBJ whole genome shotgun (WGS) entry which is preliminary data.</text>
</comment>
<name>A0A0V0XED2_TRIPS</name>
<organism evidence="1 2">
    <name type="scientific">Trichinella pseudospiralis</name>
    <name type="common">Parasitic roundworm</name>
    <dbReference type="NCBI Taxonomy" id="6337"/>
    <lineage>
        <taxon>Eukaryota</taxon>
        <taxon>Metazoa</taxon>
        <taxon>Ecdysozoa</taxon>
        <taxon>Nematoda</taxon>
        <taxon>Enoplea</taxon>
        <taxon>Dorylaimia</taxon>
        <taxon>Trichinellida</taxon>
        <taxon>Trichinellidae</taxon>
        <taxon>Trichinella</taxon>
    </lineage>
</organism>
<protein>
    <submittedName>
        <fullName evidence="1">Uncharacterized protein</fullName>
    </submittedName>
</protein>
<dbReference type="EMBL" id="JYDU01000397">
    <property type="protein sequence ID" value="KRX86326.1"/>
    <property type="molecule type" value="Genomic_DNA"/>
</dbReference>
<evidence type="ECO:0000313" key="1">
    <source>
        <dbReference type="EMBL" id="KRX86326.1"/>
    </source>
</evidence>
<gene>
    <name evidence="1" type="ORF">T4E_501</name>
</gene>
<accession>A0A0V0XED2</accession>
<sequence length="151" mass="16888">MALNAPTHLLLRLFSEDTGSSRTMAESLYCLEITRGVLTQGWKVLDMNQKARSGWYVIAHFICSGHDVQPPNLHHQKPAEGDENIKEDPTMVLLAQRRADVENWCFTCVACPTRNAPHAKVLAPMLIQLVGYPFKRVGVYEDIINGIDGTI</sequence>
<reference evidence="1 2" key="1">
    <citation type="submission" date="2015-01" db="EMBL/GenBank/DDBJ databases">
        <title>Evolution of Trichinella species and genotypes.</title>
        <authorList>
            <person name="Korhonen P.K."/>
            <person name="Edoardo P."/>
            <person name="Giuseppe L.R."/>
            <person name="Gasser R.B."/>
        </authorList>
    </citation>
    <scope>NUCLEOTIDE SEQUENCE [LARGE SCALE GENOMIC DNA]</scope>
    <source>
        <strain evidence="1">ISS141</strain>
    </source>
</reference>
<dbReference type="STRING" id="6337.A0A0V0XED2"/>
<proteinExistence type="predicted"/>